<proteinExistence type="predicted"/>
<dbReference type="Pfam" id="PF04326">
    <property type="entry name" value="SLFN_AlbA_2"/>
    <property type="match status" value="1"/>
</dbReference>
<feature type="domain" description="Schlafen AlbA-2" evidence="2">
    <location>
        <begin position="113"/>
        <end position="254"/>
    </location>
</feature>
<name>A0ABT9IRV5_9MICC</name>
<protein>
    <submittedName>
        <fullName evidence="3">ATP-binding protein</fullName>
    </submittedName>
</protein>
<dbReference type="Proteomes" id="UP001232725">
    <property type="component" value="Unassembled WGS sequence"/>
</dbReference>
<reference evidence="3 4" key="1">
    <citation type="submission" date="2023-08" db="EMBL/GenBank/DDBJ databases">
        <title>Arthrobacter horti sp. nov., isolated from forest soil.</title>
        <authorList>
            <person name="Park M."/>
        </authorList>
    </citation>
    <scope>NUCLEOTIDE SEQUENCE [LARGE SCALE GENOMIC DNA]</scope>
    <source>
        <strain evidence="3 4">YJM1</strain>
    </source>
</reference>
<accession>A0ABT9IRV5</accession>
<evidence type="ECO:0000313" key="4">
    <source>
        <dbReference type="Proteomes" id="UP001232725"/>
    </source>
</evidence>
<dbReference type="InterPro" id="IPR007421">
    <property type="entry name" value="Schlafen_AlbA_2_dom"/>
</dbReference>
<dbReference type="InterPro" id="IPR038461">
    <property type="entry name" value="Schlafen_AlbA_2_dom_sf"/>
</dbReference>
<dbReference type="EMBL" id="JAVALS010000013">
    <property type="protein sequence ID" value="MDP5228310.1"/>
    <property type="molecule type" value="Genomic_DNA"/>
</dbReference>
<feature type="transmembrane region" description="Helical" evidence="1">
    <location>
        <begin position="46"/>
        <end position="64"/>
    </location>
</feature>
<feature type="transmembrane region" description="Helical" evidence="1">
    <location>
        <begin position="70"/>
        <end position="92"/>
    </location>
</feature>
<keyword evidence="1" id="KW-1133">Transmembrane helix</keyword>
<keyword evidence="3" id="KW-0547">Nucleotide-binding</keyword>
<keyword evidence="1" id="KW-0472">Membrane</keyword>
<evidence type="ECO:0000313" key="3">
    <source>
        <dbReference type="EMBL" id="MDP5228310.1"/>
    </source>
</evidence>
<keyword evidence="1" id="KW-0812">Transmembrane</keyword>
<dbReference type="GO" id="GO:0005524">
    <property type="term" value="F:ATP binding"/>
    <property type="evidence" value="ECO:0007669"/>
    <property type="project" value="UniProtKB-KW"/>
</dbReference>
<gene>
    <name evidence="3" type="ORF">Q9R02_14190</name>
</gene>
<sequence>MPQPLSESMLTAALVLPLGLLIAYVIGQIARWIARNWVTINTPTTVVLSVAGMSLGMLFSTVMFPRSKPWSVEVLLLSIALTVLLLSLFAVVAKRFQPPKKVADVDSLIAQGESQRVEFKSSARYNLHSKVRDEKIELVIAKTVAGFLNADGGTLLIGVNDEGRVVGLARDFSLIKQADPDRYELWLRDFLSTVVGQTTAALARVDFAPYEVDGEQTFVCRVVCPRSPRPVFLDPGKGKNDEFWVRSGNSTRQLGVRDASDYVMFQWPLGVGRAMTAQLRSAARGSGW</sequence>
<dbReference type="RefSeq" id="WP_305997357.1">
    <property type="nucleotide sequence ID" value="NZ_JAVALS010000013.1"/>
</dbReference>
<evidence type="ECO:0000256" key="1">
    <source>
        <dbReference type="SAM" id="Phobius"/>
    </source>
</evidence>
<keyword evidence="3" id="KW-0067">ATP-binding</keyword>
<dbReference type="Gene3D" id="3.30.950.30">
    <property type="entry name" value="Schlafen, AAA domain"/>
    <property type="match status" value="1"/>
</dbReference>
<organism evidence="3 4">
    <name type="scientific">Arthrobacter horti</name>
    <dbReference type="NCBI Taxonomy" id="3068273"/>
    <lineage>
        <taxon>Bacteria</taxon>
        <taxon>Bacillati</taxon>
        <taxon>Actinomycetota</taxon>
        <taxon>Actinomycetes</taxon>
        <taxon>Micrococcales</taxon>
        <taxon>Micrococcaceae</taxon>
        <taxon>Arthrobacter</taxon>
    </lineage>
</organism>
<feature type="transmembrane region" description="Helical" evidence="1">
    <location>
        <begin position="12"/>
        <end position="34"/>
    </location>
</feature>
<keyword evidence="4" id="KW-1185">Reference proteome</keyword>
<comment type="caution">
    <text evidence="3">The sequence shown here is derived from an EMBL/GenBank/DDBJ whole genome shotgun (WGS) entry which is preliminary data.</text>
</comment>
<evidence type="ECO:0000259" key="2">
    <source>
        <dbReference type="Pfam" id="PF04326"/>
    </source>
</evidence>